<dbReference type="PANTHER" id="PTHR11265:SF0">
    <property type="entry name" value="12S RRNA N4-METHYLCYTIDINE METHYLTRANSFERASE"/>
    <property type="match status" value="1"/>
</dbReference>
<dbReference type="NCBIfam" id="TIGR00006">
    <property type="entry name" value="16S rRNA (cytosine(1402)-N(4))-methyltransferase RsmH"/>
    <property type="match status" value="1"/>
</dbReference>
<sequence>MPDHIPVLLSELIAGLKVQPNKDYVDCTLGAGGHAKEVLRLNGPEGKLYGIDADPRALTLAAGHLEEFTDRVIYINENFRSLEEIINKNKIKTKILGGIYIDLGLSSMQLASTDGFSFKGDAELNMSFGATSSLTAAEIINNWSEEEIGKIIRDYGEERNWRLITQAIVETRKENPITHTTQLVEIITSVKRRRKKDKIHPATKTWQAFRIAVNDELNNVQDFLPQVVKALPSRGRLAVIAYHSLEDRIVKNYFRQQAKDCICPPEFPECICQHQQTVKLITKKPIKPSNEEIITNPRSRSARLRIIEKI</sequence>
<keyword evidence="5 6" id="KW-0949">S-adenosyl-L-methionine</keyword>
<feature type="binding site" evidence="6">
    <location>
        <position position="79"/>
    </location>
    <ligand>
        <name>S-adenosyl-L-methionine</name>
        <dbReference type="ChEBI" id="CHEBI:59789"/>
    </ligand>
</feature>
<dbReference type="GO" id="GO:0071424">
    <property type="term" value="F:rRNA (cytosine-N4-)-methyltransferase activity"/>
    <property type="evidence" value="ECO:0007669"/>
    <property type="project" value="UniProtKB-UniRule"/>
</dbReference>
<dbReference type="Pfam" id="PF01795">
    <property type="entry name" value="Methyltransf_5"/>
    <property type="match status" value="1"/>
</dbReference>
<comment type="catalytic activity">
    <reaction evidence="6">
        <text>cytidine(1402) in 16S rRNA + S-adenosyl-L-methionine = N(4)-methylcytidine(1402) in 16S rRNA + S-adenosyl-L-homocysteine + H(+)</text>
        <dbReference type="Rhea" id="RHEA:42928"/>
        <dbReference type="Rhea" id="RHEA-COMP:10286"/>
        <dbReference type="Rhea" id="RHEA-COMP:10287"/>
        <dbReference type="ChEBI" id="CHEBI:15378"/>
        <dbReference type="ChEBI" id="CHEBI:57856"/>
        <dbReference type="ChEBI" id="CHEBI:59789"/>
        <dbReference type="ChEBI" id="CHEBI:74506"/>
        <dbReference type="ChEBI" id="CHEBI:82748"/>
        <dbReference type="EC" id="2.1.1.199"/>
    </reaction>
</comment>
<dbReference type="PANTHER" id="PTHR11265">
    <property type="entry name" value="S-ADENOSYL-METHYLTRANSFERASE MRAW"/>
    <property type="match status" value="1"/>
</dbReference>
<dbReference type="EMBL" id="PFSY01000145">
    <property type="protein sequence ID" value="PJC01634.1"/>
    <property type="molecule type" value="Genomic_DNA"/>
</dbReference>
<comment type="subcellular location">
    <subcellularLocation>
        <location evidence="6">Cytoplasm</location>
    </subcellularLocation>
</comment>
<comment type="function">
    <text evidence="6">Specifically methylates the N4 position of cytidine in position 1402 (C1402) of 16S rRNA.</text>
</comment>
<feature type="binding site" evidence="6">
    <location>
        <begin position="32"/>
        <end position="34"/>
    </location>
    <ligand>
        <name>S-adenosyl-L-methionine</name>
        <dbReference type="ChEBI" id="CHEBI:59789"/>
    </ligand>
</feature>
<dbReference type="HAMAP" id="MF_01007">
    <property type="entry name" value="16SrRNA_methyltr_H"/>
    <property type="match status" value="1"/>
</dbReference>
<dbReference type="EC" id="2.1.1.199" evidence="6"/>
<dbReference type="SUPFAM" id="SSF81799">
    <property type="entry name" value="Putative methyltransferase TM0872, insert domain"/>
    <property type="match status" value="1"/>
</dbReference>
<evidence type="ECO:0000256" key="4">
    <source>
        <dbReference type="ARBA" id="ARBA00022679"/>
    </source>
</evidence>
<organism evidence="7 8">
    <name type="scientific">Candidatus Komeilibacteria bacterium CG_4_9_14_0_8_um_filter_36_9</name>
    <dbReference type="NCBI Taxonomy" id="1974473"/>
    <lineage>
        <taxon>Bacteria</taxon>
        <taxon>Candidatus Komeiliibacteriota</taxon>
    </lineage>
</organism>
<feature type="binding site" evidence="6">
    <location>
        <position position="102"/>
    </location>
    <ligand>
        <name>S-adenosyl-L-methionine</name>
        <dbReference type="ChEBI" id="CHEBI:59789"/>
    </ligand>
</feature>
<evidence type="ECO:0000256" key="6">
    <source>
        <dbReference type="HAMAP-Rule" id="MF_01007"/>
    </source>
</evidence>
<comment type="similarity">
    <text evidence="1 6">Belongs to the methyltransferase superfamily. RsmH family.</text>
</comment>
<dbReference type="InterPro" id="IPR002903">
    <property type="entry name" value="RsmH"/>
</dbReference>
<accession>A0A2M8DQV9</accession>
<reference evidence="8" key="1">
    <citation type="submission" date="2017-09" db="EMBL/GenBank/DDBJ databases">
        <title>Depth-based differentiation of microbial function through sediment-hosted aquifers and enrichment of novel symbionts in the deep terrestrial subsurface.</title>
        <authorList>
            <person name="Probst A.J."/>
            <person name="Ladd B."/>
            <person name="Jarett J.K."/>
            <person name="Geller-Mcgrath D.E."/>
            <person name="Sieber C.M.K."/>
            <person name="Emerson J.B."/>
            <person name="Anantharaman K."/>
            <person name="Thomas B.C."/>
            <person name="Malmstrom R."/>
            <person name="Stieglmeier M."/>
            <person name="Klingl A."/>
            <person name="Woyke T."/>
            <person name="Ryan C.M."/>
            <person name="Banfield J.F."/>
        </authorList>
    </citation>
    <scope>NUCLEOTIDE SEQUENCE [LARGE SCALE GENOMIC DNA]</scope>
</reference>
<dbReference type="GO" id="GO:0070475">
    <property type="term" value="P:rRNA base methylation"/>
    <property type="evidence" value="ECO:0007669"/>
    <property type="project" value="UniProtKB-UniRule"/>
</dbReference>
<proteinExistence type="inferred from homology"/>
<keyword evidence="4 6" id="KW-0808">Transferase</keyword>
<evidence type="ECO:0000256" key="1">
    <source>
        <dbReference type="ARBA" id="ARBA00010396"/>
    </source>
</evidence>
<evidence type="ECO:0000256" key="5">
    <source>
        <dbReference type="ARBA" id="ARBA00022691"/>
    </source>
</evidence>
<dbReference type="InterPro" id="IPR029063">
    <property type="entry name" value="SAM-dependent_MTases_sf"/>
</dbReference>
<name>A0A2M8DQV9_9BACT</name>
<dbReference type="AlphaFoldDB" id="A0A2M8DQV9"/>
<evidence type="ECO:0000256" key="2">
    <source>
        <dbReference type="ARBA" id="ARBA00022552"/>
    </source>
</evidence>
<dbReference type="Proteomes" id="UP000230136">
    <property type="component" value="Unassembled WGS sequence"/>
</dbReference>
<dbReference type="GO" id="GO:0005737">
    <property type="term" value="C:cytoplasm"/>
    <property type="evidence" value="ECO:0007669"/>
    <property type="project" value="UniProtKB-SubCell"/>
</dbReference>
<dbReference type="Gene3D" id="1.10.150.170">
    <property type="entry name" value="Putative methyltransferase TM0872, insert domain"/>
    <property type="match status" value="1"/>
</dbReference>
<evidence type="ECO:0000313" key="8">
    <source>
        <dbReference type="Proteomes" id="UP000230136"/>
    </source>
</evidence>
<evidence type="ECO:0000313" key="7">
    <source>
        <dbReference type="EMBL" id="PJC01634.1"/>
    </source>
</evidence>
<dbReference type="PIRSF" id="PIRSF004486">
    <property type="entry name" value="MraW"/>
    <property type="match status" value="1"/>
</dbReference>
<evidence type="ECO:0000256" key="3">
    <source>
        <dbReference type="ARBA" id="ARBA00022603"/>
    </source>
</evidence>
<gene>
    <name evidence="6" type="primary">rsmH</name>
    <name evidence="7" type="ORF">CO073_03165</name>
</gene>
<keyword evidence="6" id="KW-0963">Cytoplasm</keyword>
<keyword evidence="2 6" id="KW-0698">rRNA processing</keyword>
<comment type="caution">
    <text evidence="7">The sequence shown here is derived from an EMBL/GenBank/DDBJ whole genome shotgun (WGS) entry which is preliminary data.</text>
</comment>
<dbReference type="Gene3D" id="3.40.50.150">
    <property type="entry name" value="Vaccinia Virus protein VP39"/>
    <property type="match status" value="1"/>
</dbReference>
<feature type="binding site" evidence="6">
    <location>
        <position position="109"/>
    </location>
    <ligand>
        <name>S-adenosyl-L-methionine</name>
        <dbReference type="ChEBI" id="CHEBI:59789"/>
    </ligand>
</feature>
<keyword evidence="3 6" id="KW-0489">Methyltransferase</keyword>
<feature type="binding site" evidence="6">
    <location>
        <position position="52"/>
    </location>
    <ligand>
        <name>S-adenosyl-L-methionine</name>
        <dbReference type="ChEBI" id="CHEBI:59789"/>
    </ligand>
</feature>
<dbReference type="InterPro" id="IPR023397">
    <property type="entry name" value="SAM-dep_MeTrfase_MraW_recog"/>
</dbReference>
<dbReference type="SUPFAM" id="SSF53335">
    <property type="entry name" value="S-adenosyl-L-methionine-dependent methyltransferases"/>
    <property type="match status" value="1"/>
</dbReference>
<protein>
    <recommendedName>
        <fullName evidence="6">Ribosomal RNA small subunit methyltransferase H</fullName>
        <ecNumber evidence="6">2.1.1.199</ecNumber>
    </recommendedName>
    <alternativeName>
        <fullName evidence="6">16S rRNA m(4)C1402 methyltransferase</fullName>
    </alternativeName>
    <alternativeName>
        <fullName evidence="6">rRNA (cytosine-N(4)-)-methyltransferase RsmH</fullName>
    </alternativeName>
</protein>